<keyword evidence="2" id="KW-0732">Signal</keyword>
<keyword evidence="1" id="KW-1133">Transmembrane helix</keyword>
<feature type="transmembrane region" description="Helical" evidence="1">
    <location>
        <begin position="52"/>
        <end position="76"/>
    </location>
</feature>
<keyword evidence="4" id="KW-1185">Reference proteome</keyword>
<comment type="caution">
    <text evidence="3">The sequence shown here is derived from an EMBL/GenBank/DDBJ whole genome shotgun (WGS) entry which is preliminary data.</text>
</comment>
<dbReference type="AlphaFoldDB" id="A0A836AZX5"/>
<feature type="chain" id="PRO_5032672198" evidence="2">
    <location>
        <begin position="24"/>
        <end position="158"/>
    </location>
</feature>
<evidence type="ECO:0000256" key="1">
    <source>
        <dbReference type="SAM" id="Phobius"/>
    </source>
</evidence>
<reference evidence="3" key="1">
    <citation type="journal article" date="2020" name="bioRxiv">
        <title>Comparative genomics of Chlamydomonas.</title>
        <authorList>
            <person name="Craig R.J."/>
            <person name="Hasan A.R."/>
            <person name="Ness R.W."/>
            <person name="Keightley P.D."/>
        </authorList>
    </citation>
    <scope>NUCLEOTIDE SEQUENCE</scope>
    <source>
        <strain evidence="3">SAG 7.73</strain>
    </source>
</reference>
<evidence type="ECO:0000313" key="3">
    <source>
        <dbReference type="EMBL" id="KAG2443615.1"/>
    </source>
</evidence>
<dbReference type="Proteomes" id="UP000650467">
    <property type="component" value="Unassembled WGS sequence"/>
</dbReference>
<feature type="transmembrane region" description="Helical" evidence="1">
    <location>
        <begin position="122"/>
        <end position="142"/>
    </location>
</feature>
<accession>A0A836AZX5</accession>
<keyword evidence="1" id="KW-0812">Transmembrane</keyword>
<protein>
    <submittedName>
        <fullName evidence="3">Uncharacterized protein</fullName>
    </submittedName>
</protein>
<feature type="transmembrane region" description="Helical" evidence="1">
    <location>
        <begin position="83"/>
        <end position="102"/>
    </location>
</feature>
<name>A0A836AZX5_CHLIN</name>
<proteinExistence type="predicted"/>
<gene>
    <name evidence="3" type="ORF">HXX76_001966</name>
</gene>
<dbReference type="EMBL" id="JAEHOC010000003">
    <property type="protein sequence ID" value="KAG2443615.1"/>
    <property type="molecule type" value="Genomic_DNA"/>
</dbReference>
<organism evidence="3 4">
    <name type="scientific">Chlamydomonas incerta</name>
    <dbReference type="NCBI Taxonomy" id="51695"/>
    <lineage>
        <taxon>Eukaryota</taxon>
        <taxon>Viridiplantae</taxon>
        <taxon>Chlorophyta</taxon>
        <taxon>core chlorophytes</taxon>
        <taxon>Chlorophyceae</taxon>
        <taxon>CS clade</taxon>
        <taxon>Chlamydomonadales</taxon>
        <taxon>Chlamydomonadaceae</taxon>
        <taxon>Chlamydomonas</taxon>
    </lineage>
</organism>
<feature type="signal peptide" evidence="2">
    <location>
        <begin position="1"/>
        <end position="23"/>
    </location>
</feature>
<dbReference type="OrthoDB" id="536615at2759"/>
<evidence type="ECO:0000313" key="4">
    <source>
        <dbReference type="Proteomes" id="UP000650467"/>
    </source>
</evidence>
<keyword evidence="1" id="KW-0472">Membrane</keyword>
<evidence type="ECO:0000256" key="2">
    <source>
        <dbReference type="SAM" id="SignalP"/>
    </source>
</evidence>
<sequence length="158" mass="16703">MGVAALAFATWAVSLAGIASVQDECTPEWSNMIGLRVNGFSTGLACYSFFRYYWFIVSLEFALIVGVAGVLATGAYAKFRNSLLGLICVATLLYIQMSDATLTLDSLTAEAGGQVKNRVRTWIAGSIMTATINCFLIIALGMTESDAAAFSGDKATAV</sequence>